<dbReference type="EMBL" id="RBPL01000099">
    <property type="protein sequence ID" value="RMN93506.1"/>
    <property type="molecule type" value="Genomic_DNA"/>
</dbReference>
<dbReference type="GeneID" id="44146030"/>
<reference evidence="1 2" key="1">
    <citation type="submission" date="2018-08" db="EMBL/GenBank/DDBJ databases">
        <title>Recombination of ecologically and evolutionarily significant loci maintains genetic cohesion in the Pseudomonas syringae species complex.</title>
        <authorList>
            <person name="Dillon M."/>
            <person name="Thakur S."/>
            <person name="Almeida R.N.D."/>
            <person name="Weir B.S."/>
            <person name="Guttman D.S."/>
        </authorList>
    </citation>
    <scope>NUCLEOTIDE SEQUENCE [LARGE SCALE GENOMIC DNA]</scope>
    <source>
        <strain evidence="1 2">1089_5</strain>
    </source>
</reference>
<gene>
    <name evidence="1" type="ORF">ALQ49_04632</name>
</gene>
<accession>A0A0P9K2A2</accession>
<evidence type="ECO:0000313" key="2">
    <source>
        <dbReference type="Proteomes" id="UP000278062"/>
    </source>
</evidence>
<organism evidence="1 2">
    <name type="scientific">Pseudomonas syringae pv. apii</name>
    <dbReference type="NCBI Taxonomy" id="81036"/>
    <lineage>
        <taxon>Bacteria</taxon>
        <taxon>Pseudomonadati</taxon>
        <taxon>Pseudomonadota</taxon>
        <taxon>Gammaproteobacteria</taxon>
        <taxon>Pseudomonadales</taxon>
        <taxon>Pseudomonadaceae</taxon>
        <taxon>Pseudomonas</taxon>
    </lineage>
</organism>
<name>A0A0P9K2A2_9PSED</name>
<sequence length="76" mass="8475">MLKLVPDPPPYRANPTISHEDALMYASDLLRCAATSAYEFSDGMTGAQRDMTLTIMHLVEMAKVMVDNTIENLQTQ</sequence>
<dbReference type="AlphaFoldDB" id="A0A0P9K2A2"/>
<dbReference type="Pfam" id="PF19619">
    <property type="entry name" value="DUF6124"/>
    <property type="match status" value="1"/>
</dbReference>
<evidence type="ECO:0000313" key="1">
    <source>
        <dbReference type="EMBL" id="RMN93506.1"/>
    </source>
</evidence>
<protein>
    <submittedName>
        <fullName evidence="1">Uncharacterized protein</fullName>
    </submittedName>
</protein>
<comment type="caution">
    <text evidence="1">The sequence shown here is derived from an EMBL/GenBank/DDBJ whole genome shotgun (WGS) entry which is preliminary data.</text>
</comment>
<dbReference type="Proteomes" id="UP000278062">
    <property type="component" value="Unassembled WGS sequence"/>
</dbReference>
<proteinExistence type="predicted"/>
<dbReference type="RefSeq" id="WP_005763587.1">
    <property type="nucleotide sequence ID" value="NZ_LJPR01000131.1"/>
</dbReference>